<evidence type="ECO:0000313" key="2">
    <source>
        <dbReference type="EMBL" id="GIJ05509.1"/>
    </source>
</evidence>
<sequence length="461" mass="50601">MPQLLRYAAAGSVLALAAVAALQAPASAAPVTASALGPYAAPTAYTTVATNVAARSDRRPTNGGVHDPAAKKTFISWAGKYEDNYVQAYDHVTKTWSAPVKVADGGNDTHNYPTLIQANDGHLLVFRGMHNRELWFARSAKPHSIEGTWTDTQIPEGLGATYPMVFKTKAGAIFVFVRETAGDLDKKYPTDFRPMKYVRSLDNGKTWASSEKLTGERWNIAPQTRTDNMNEVYIGQMRYEPASLGRPERVAIVYTLAGGGPESHLHDRYHRNIYHTYFDPKTLRFSSAKGADLGVKIDDDDQEKHLKVVDTPLQMPNPRSPDYIQLVGSTLGGLTPFVVWMQLDAQAVVHTYTAIHTPFGWQTRKVASGVRVRDMEKVDPFTWRVYATTNDPAVTAVSTVKLYAGTLWQPESTIPIPRAVQRIEVIEGYRDPARIVISGASSARPADVADGDIYVAGAPGR</sequence>
<evidence type="ECO:0008006" key="4">
    <source>
        <dbReference type="Google" id="ProtNLM"/>
    </source>
</evidence>
<keyword evidence="1" id="KW-0732">Signal</keyword>
<gene>
    <name evidence="2" type="ORF">Sya03_48610</name>
</gene>
<organism evidence="2 3">
    <name type="scientific">Spirilliplanes yamanashiensis</name>
    <dbReference type="NCBI Taxonomy" id="42233"/>
    <lineage>
        <taxon>Bacteria</taxon>
        <taxon>Bacillati</taxon>
        <taxon>Actinomycetota</taxon>
        <taxon>Actinomycetes</taxon>
        <taxon>Micromonosporales</taxon>
        <taxon>Micromonosporaceae</taxon>
        <taxon>Spirilliplanes</taxon>
    </lineage>
</organism>
<comment type="caution">
    <text evidence="2">The sequence shown here is derived from an EMBL/GenBank/DDBJ whole genome shotgun (WGS) entry which is preliminary data.</text>
</comment>
<reference evidence="2" key="1">
    <citation type="submission" date="2021-01" db="EMBL/GenBank/DDBJ databases">
        <title>Whole genome shotgun sequence of Spirilliplanes yamanashiensis NBRC 15828.</title>
        <authorList>
            <person name="Komaki H."/>
            <person name="Tamura T."/>
        </authorList>
    </citation>
    <scope>NUCLEOTIDE SEQUENCE</scope>
    <source>
        <strain evidence="2">NBRC 15828</strain>
    </source>
</reference>
<dbReference type="Gene3D" id="2.120.10.10">
    <property type="match status" value="1"/>
</dbReference>
<dbReference type="RefSeq" id="WP_203940720.1">
    <property type="nucleotide sequence ID" value="NZ_BAAAGJ010000005.1"/>
</dbReference>
<name>A0A8J3YCD7_9ACTN</name>
<dbReference type="AlphaFoldDB" id="A0A8J3YCD7"/>
<protein>
    <recommendedName>
        <fullName evidence="4">BNR repeat-containing family member</fullName>
    </recommendedName>
</protein>
<feature type="signal peptide" evidence="1">
    <location>
        <begin position="1"/>
        <end position="28"/>
    </location>
</feature>
<dbReference type="SUPFAM" id="SSF50939">
    <property type="entry name" value="Sialidases"/>
    <property type="match status" value="1"/>
</dbReference>
<proteinExistence type="predicted"/>
<evidence type="ECO:0000313" key="3">
    <source>
        <dbReference type="Proteomes" id="UP000652013"/>
    </source>
</evidence>
<keyword evidence="3" id="KW-1185">Reference proteome</keyword>
<dbReference type="EMBL" id="BOOY01000034">
    <property type="protein sequence ID" value="GIJ05509.1"/>
    <property type="molecule type" value="Genomic_DNA"/>
</dbReference>
<dbReference type="InterPro" id="IPR036278">
    <property type="entry name" value="Sialidase_sf"/>
</dbReference>
<dbReference type="Pfam" id="PF15892">
    <property type="entry name" value="BNR_4"/>
    <property type="match status" value="1"/>
</dbReference>
<evidence type="ECO:0000256" key="1">
    <source>
        <dbReference type="SAM" id="SignalP"/>
    </source>
</evidence>
<accession>A0A8J3YCD7</accession>
<dbReference type="Proteomes" id="UP000652013">
    <property type="component" value="Unassembled WGS sequence"/>
</dbReference>
<feature type="chain" id="PRO_5035150634" description="BNR repeat-containing family member" evidence="1">
    <location>
        <begin position="29"/>
        <end position="461"/>
    </location>
</feature>